<comment type="caution">
    <text evidence="2">The sequence shown here is derived from an EMBL/GenBank/DDBJ whole genome shotgun (WGS) entry which is preliminary data.</text>
</comment>
<dbReference type="EMBL" id="JALLBG020000288">
    <property type="protein sequence ID" value="KAL3756870.1"/>
    <property type="molecule type" value="Genomic_DNA"/>
</dbReference>
<keyword evidence="3" id="KW-1185">Reference proteome</keyword>
<evidence type="ECO:0000313" key="3">
    <source>
        <dbReference type="Proteomes" id="UP001530293"/>
    </source>
</evidence>
<evidence type="ECO:0000313" key="2">
    <source>
        <dbReference type="EMBL" id="KAL3756870.1"/>
    </source>
</evidence>
<protein>
    <submittedName>
        <fullName evidence="2">Uncharacterized protein</fullName>
    </submittedName>
</protein>
<name>A0ABD3M8M6_9STRA</name>
<feature type="region of interest" description="Disordered" evidence="1">
    <location>
        <begin position="37"/>
        <end position="60"/>
    </location>
</feature>
<sequence>MMIATSYGHKRHYNSSSTALEDVATYGYGTAVAVRQDDDAGGVPAPADDSDSECGWGGVC</sequence>
<dbReference type="AlphaFoldDB" id="A0ABD3M8M6"/>
<proteinExistence type="predicted"/>
<evidence type="ECO:0000256" key="1">
    <source>
        <dbReference type="SAM" id="MobiDB-lite"/>
    </source>
</evidence>
<organism evidence="2 3">
    <name type="scientific">Discostella pseudostelligera</name>
    <dbReference type="NCBI Taxonomy" id="259834"/>
    <lineage>
        <taxon>Eukaryota</taxon>
        <taxon>Sar</taxon>
        <taxon>Stramenopiles</taxon>
        <taxon>Ochrophyta</taxon>
        <taxon>Bacillariophyta</taxon>
        <taxon>Coscinodiscophyceae</taxon>
        <taxon>Thalassiosirophycidae</taxon>
        <taxon>Stephanodiscales</taxon>
        <taxon>Stephanodiscaceae</taxon>
        <taxon>Discostella</taxon>
    </lineage>
</organism>
<dbReference type="Proteomes" id="UP001530293">
    <property type="component" value="Unassembled WGS sequence"/>
</dbReference>
<accession>A0ABD3M8M6</accession>
<gene>
    <name evidence="2" type="ORF">ACHAWU_005132</name>
</gene>
<reference evidence="2 3" key="1">
    <citation type="submission" date="2024-10" db="EMBL/GenBank/DDBJ databases">
        <title>Updated reference genomes for cyclostephanoid diatoms.</title>
        <authorList>
            <person name="Roberts W.R."/>
            <person name="Alverson A.J."/>
        </authorList>
    </citation>
    <scope>NUCLEOTIDE SEQUENCE [LARGE SCALE GENOMIC DNA]</scope>
    <source>
        <strain evidence="2 3">AJA232-27</strain>
    </source>
</reference>